<keyword evidence="2" id="KW-1185">Reference proteome</keyword>
<accession>A0ACC0B490</accession>
<evidence type="ECO:0000313" key="1">
    <source>
        <dbReference type="EMBL" id="KAI5667471.1"/>
    </source>
</evidence>
<sequence length="178" mass="20167">MLKVQRLHLSSRAATHIKALIQEQSTGPYHSWTEVPPDVRDMWCEEFQVTKGTGIGMTQVTQGTMELLQGPVTRAMARRMEKEHQGKIYLSCQVLLEIDYSIPPSVDIISNVARLLWLFEGTELRTNPFKGGADGMTWVAKGTVELLQGPTTRAMARRMEKEYRGKIAIFKGMMRDLI</sequence>
<evidence type="ECO:0000313" key="2">
    <source>
        <dbReference type="Proteomes" id="UP001060085"/>
    </source>
</evidence>
<dbReference type="Proteomes" id="UP001060085">
    <property type="component" value="Linkage Group LG04"/>
</dbReference>
<protein>
    <submittedName>
        <fullName evidence="1">Uncharacterized protein</fullName>
    </submittedName>
</protein>
<gene>
    <name evidence="1" type="ORF">M9H77_17324</name>
</gene>
<reference evidence="2" key="1">
    <citation type="journal article" date="2023" name="Nat. Plants">
        <title>Single-cell RNA sequencing provides a high-resolution roadmap for understanding the multicellular compartmentation of specialized metabolism.</title>
        <authorList>
            <person name="Sun S."/>
            <person name="Shen X."/>
            <person name="Li Y."/>
            <person name="Li Y."/>
            <person name="Wang S."/>
            <person name="Li R."/>
            <person name="Zhang H."/>
            <person name="Shen G."/>
            <person name="Guo B."/>
            <person name="Wei J."/>
            <person name="Xu J."/>
            <person name="St-Pierre B."/>
            <person name="Chen S."/>
            <person name="Sun C."/>
        </authorList>
    </citation>
    <scope>NUCLEOTIDE SEQUENCE [LARGE SCALE GENOMIC DNA]</scope>
</reference>
<proteinExistence type="predicted"/>
<comment type="caution">
    <text evidence="1">The sequence shown here is derived from an EMBL/GenBank/DDBJ whole genome shotgun (WGS) entry which is preliminary data.</text>
</comment>
<name>A0ACC0B490_CATRO</name>
<organism evidence="1 2">
    <name type="scientific">Catharanthus roseus</name>
    <name type="common">Madagascar periwinkle</name>
    <name type="synonym">Vinca rosea</name>
    <dbReference type="NCBI Taxonomy" id="4058"/>
    <lineage>
        <taxon>Eukaryota</taxon>
        <taxon>Viridiplantae</taxon>
        <taxon>Streptophyta</taxon>
        <taxon>Embryophyta</taxon>
        <taxon>Tracheophyta</taxon>
        <taxon>Spermatophyta</taxon>
        <taxon>Magnoliopsida</taxon>
        <taxon>eudicotyledons</taxon>
        <taxon>Gunneridae</taxon>
        <taxon>Pentapetalae</taxon>
        <taxon>asterids</taxon>
        <taxon>lamiids</taxon>
        <taxon>Gentianales</taxon>
        <taxon>Apocynaceae</taxon>
        <taxon>Rauvolfioideae</taxon>
        <taxon>Vinceae</taxon>
        <taxon>Catharanthinae</taxon>
        <taxon>Catharanthus</taxon>
    </lineage>
</organism>
<dbReference type="EMBL" id="CM044704">
    <property type="protein sequence ID" value="KAI5667471.1"/>
    <property type="molecule type" value="Genomic_DNA"/>
</dbReference>